<reference evidence="3" key="1">
    <citation type="submission" date="2018-05" db="EMBL/GenBank/DDBJ databases">
        <authorList>
            <person name="Lanie J.A."/>
            <person name="Ng W.-L."/>
            <person name="Kazmierczak K.M."/>
            <person name="Andrzejewski T.M."/>
            <person name="Davidsen T.M."/>
            <person name="Wayne K.J."/>
            <person name="Tettelin H."/>
            <person name="Glass J.I."/>
            <person name="Rusch D."/>
            <person name="Podicherti R."/>
            <person name="Tsui H.-C.T."/>
            <person name="Winkler M.E."/>
        </authorList>
    </citation>
    <scope>NUCLEOTIDE SEQUENCE</scope>
</reference>
<feature type="non-terminal residue" evidence="3">
    <location>
        <position position="207"/>
    </location>
</feature>
<dbReference type="EMBL" id="UINC01194243">
    <property type="protein sequence ID" value="SVE10241.1"/>
    <property type="molecule type" value="Genomic_DNA"/>
</dbReference>
<sequence length="207" mass="23667">MARTKKWASWSYKAGRRGTNRVRAFQDKTNGQLRLEWWQDGQRWSKTLAHDDKGLAEKDAELLAAELLVNRSRRPEDLTLQQLFEIYLGEVTPSKTANTRSHDHMAAKLFLRAFGAKKKVTSLTQRDWDAFIRQRSNGTLSPRANGRAVGNRTVAYDLKFLGAVCRWAKRSKLISSNPLDGLTPPREPSPRRPVMSEERYRAMLAVA</sequence>
<evidence type="ECO:0000313" key="3">
    <source>
        <dbReference type="EMBL" id="SVE10241.1"/>
    </source>
</evidence>
<dbReference type="GO" id="GO:0003677">
    <property type="term" value="F:DNA binding"/>
    <property type="evidence" value="ECO:0007669"/>
    <property type="project" value="UniProtKB-KW"/>
</dbReference>
<dbReference type="InterPro" id="IPR010998">
    <property type="entry name" value="Integrase_recombinase_N"/>
</dbReference>
<organism evidence="3">
    <name type="scientific">marine metagenome</name>
    <dbReference type="NCBI Taxonomy" id="408172"/>
    <lineage>
        <taxon>unclassified sequences</taxon>
        <taxon>metagenomes</taxon>
        <taxon>ecological metagenomes</taxon>
    </lineage>
</organism>
<dbReference type="Gene3D" id="1.10.150.130">
    <property type="match status" value="1"/>
</dbReference>
<feature type="region of interest" description="Disordered" evidence="2">
    <location>
        <begin position="176"/>
        <end position="195"/>
    </location>
</feature>
<protein>
    <recommendedName>
        <fullName evidence="4">Core-binding (CB) domain-containing protein</fullName>
    </recommendedName>
</protein>
<dbReference type="InterPro" id="IPR011010">
    <property type="entry name" value="DNA_brk_join_enz"/>
</dbReference>
<accession>A0A383ARP0</accession>
<gene>
    <name evidence="3" type="ORF">METZ01_LOCUS463095</name>
</gene>
<dbReference type="AlphaFoldDB" id="A0A383ARP0"/>
<evidence type="ECO:0008006" key="4">
    <source>
        <dbReference type="Google" id="ProtNLM"/>
    </source>
</evidence>
<name>A0A383ARP0_9ZZZZ</name>
<proteinExistence type="predicted"/>
<evidence type="ECO:0000256" key="2">
    <source>
        <dbReference type="SAM" id="MobiDB-lite"/>
    </source>
</evidence>
<evidence type="ECO:0000256" key="1">
    <source>
        <dbReference type="ARBA" id="ARBA00023125"/>
    </source>
</evidence>
<keyword evidence="1" id="KW-0238">DNA-binding</keyword>
<dbReference type="SUPFAM" id="SSF56349">
    <property type="entry name" value="DNA breaking-rejoining enzymes"/>
    <property type="match status" value="1"/>
</dbReference>